<dbReference type="AlphaFoldDB" id="A0A9Q7A7Q4"/>
<evidence type="ECO:0000313" key="2">
    <source>
        <dbReference type="Proteomes" id="UP000671879"/>
    </source>
</evidence>
<dbReference type="Gene3D" id="2.60.320.10">
    <property type="entry name" value="N-utilization substance G protein NusG, insert domain"/>
    <property type="match status" value="1"/>
</dbReference>
<reference evidence="2" key="1">
    <citation type="submission" date="2021-04" db="EMBL/GenBank/DDBJ databases">
        <title>A novel Synergistetes isolate from a pyrite-forming mixed culture.</title>
        <authorList>
            <person name="Bunk B."/>
            <person name="Sproer C."/>
            <person name="Spring S."/>
            <person name="Pester M."/>
        </authorList>
    </citation>
    <scope>NUCLEOTIDE SEQUENCE [LARGE SCALE GENOMIC DNA]</scope>
    <source>
        <strain evidence="2">J.5.4.2-T.3.5.2</strain>
    </source>
</reference>
<proteinExistence type="predicted"/>
<dbReference type="Proteomes" id="UP000671879">
    <property type="component" value="Chromosome"/>
</dbReference>
<accession>A0A9Q7A7Q4</accession>
<gene>
    <name evidence="1" type="ORF">KAR29_13260</name>
</gene>
<dbReference type="EMBL" id="CP072943">
    <property type="protein sequence ID" value="QTX32251.1"/>
    <property type="molecule type" value="Genomic_DNA"/>
</dbReference>
<dbReference type="SUPFAM" id="SSF82004">
    <property type="entry name" value="N-utilization substance G protein NusG, insert domain"/>
    <property type="match status" value="1"/>
</dbReference>
<name>A0A9Q7A7Q4_9BACT</name>
<dbReference type="InterPro" id="IPR038690">
    <property type="entry name" value="NusG_2_sf"/>
</dbReference>
<protein>
    <submittedName>
        <fullName evidence="1">NusG domain II-containing protein</fullName>
    </submittedName>
</protein>
<dbReference type="Pfam" id="PF07009">
    <property type="entry name" value="NusG_II"/>
    <property type="match status" value="1"/>
</dbReference>
<dbReference type="KEGG" id="aram:KAR29_13260"/>
<dbReference type="RefSeq" id="WP_274373473.1">
    <property type="nucleotide sequence ID" value="NZ_CP072943.1"/>
</dbReference>
<organism evidence="1 2">
    <name type="scientific">Aminithiophilus ramosus</name>
    <dbReference type="NCBI Taxonomy" id="3029084"/>
    <lineage>
        <taxon>Bacteria</taxon>
        <taxon>Thermotogati</taxon>
        <taxon>Synergistota</taxon>
        <taxon>Synergistia</taxon>
        <taxon>Synergistales</taxon>
        <taxon>Aminithiophilaceae</taxon>
        <taxon>Aminithiophilus</taxon>
    </lineage>
</organism>
<keyword evidence="2" id="KW-1185">Reference proteome</keyword>
<evidence type="ECO:0000313" key="1">
    <source>
        <dbReference type="EMBL" id="QTX32251.1"/>
    </source>
</evidence>
<sequence length="127" mass="13821">MTLKRGDRRVLLLLAGLLLLSLLPRLFSSDGGPRWAVIYVDGTERHRLDVDGPLREIAIVTDDGHRSVIAVGEGGARFVDSDCPDRLCIARGHLDKAGQSALCLPNRIEVRLEGAKNGEDDVDAHSQ</sequence>